<dbReference type="EMBL" id="OJIN01000192">
    <property type="protein sequence ID" value="SPD75234.1"/>
    <property type="molecule type" value="Genomic_DNA"/>
</dbReference>
<proteinExistence type="predicted"/>
<accession>A0A445N0H4</accession>
<gene>
    <name evidence="2" type="ORF">PITCH_A50036</name>
</gene>
<evidence type="ECO:0000313" key="2">
    <source>
        <dbReference type="EMBL" id="SPD75234.1"/>
    </source>
</evidence>
<reference evidence="2" key="1">
    <citation type="submission" date="2018-01" db="EMBL/GenBank/DDBJ databases">
        <authorList>
            <person name="Regsiter A."/>
            <person name="William W."/>
        </authorList>
    </citation>
    <scope>NUCLEOTIDE SEQUENCE</scope>
    <source>
        <strain evidence="2">TRIP AH-1</strain>
    </source>
</reference>
<feature type="region of interest" description="Disordered" evidence="1">
    <location>
        <begin position="1"/>
        <end position="22"/>
    </location>
</feature>
<sequence>MKKRWGGTSHARAGAGKSTKSVAGLRREGGLRIASYESRVTSCEAVDDGFSKYCYGEGLQGLSCCCGS</sequence>
<name>A0A445N0H4_9BACT</name>
<dbReference type="AlphaFoldDB" id="A0A445N0H4"/>
<protein>
    <submittedName>
        <fullName evidence="2">Uncharacterized protein</fullName>
    </submittedName>
</protein>
<evidence type="ECO:0000256" key="1">
    <source>
        <dbReference type="SAM" id="MobiDB-lite"/>
    </source>
</evidence>
<organism evidence="2">
    <name type="scientific">uncultured Desulfobacterium sp</name>
    <dbReference type="NCBI Taxonomy" id="201089"/>
    <lineage>
        <taxon>Bacteria</taxon>
        <taxon>Pseudomonadati</taxon>
        <taxon>Thermodesulfobacteriota</taxon>
        <taxon>Desulfobacteria</taxon>
        <taxon>Desulfobacterales</taxon>
        <taxon>Desulfobacteriaceae</taxon>
        <taxon>Desulfobacterium</taxon>
        <taxon>environmental samples</taxon>
    </lineage>
</organism>